<evidence type="ECO:0000313" key="2">
    <source>
        <dbReference type="Proteomes" id="UP000183894"/>
    </source>
</evidence>
<proteinExistence type="predicted"/>
<gene>
    <name evidence="1" type="ORF">SAMN04488691_11710</name>
</gene>
<dbReference type="Proteomes" id="UP000183894">
    <property type="component" value="Unassembled WGS sequence"/>
</dbReference>
<keyword evidence="1" id="KW-0067">ATP-binding</keyword>
<dbReference type="EMBL" id="FOAD01000017">
    <property type="protein sequence ID" value="SEM04276.1"/>
    <property type="molecule type" value="Genomic_DNA"/>
</dbReference>
<dbReference type="InterPro" id="IPR027417">
    <property type="entry name" value="P-loop_NTPase"/>
</dbReference>
<dbReference type="SUPFAM" id="SSF52540">
    <property type="entry name" value="P-loop containing nucleoside triphosphate hydrolases"/>
    <property type="match status" value="1"/>
</dbReference>
<reference evidence="1 2" key="1">
    <citation type="submission" date="2016-10" db="EMBL/GenBank/DDBJ databases">
        <authorList>
            <person name="de Groot N.N."/>
        </authorList>
    </citation>
    <scope>NUCLEOTIDE SEQUENCE [LARGE SCALE GENOMIC DNA]</scope>
    <source>
        <strain evidence="1 2">CDM_5</strain>
    </source>
</reference>
<name>A0A1H7V505_HALLR</name>
<accession>A0A1H7V505</accession>
<protein>
    <submittedName>
        <fullName evidence="1">ATP-dependent helicase/nuclease subunit B</fullName>
    </submittedName>
</protein>
<organism evidence="1 2">
    <name type="scientific">Haloferax larsenii</name>
    <dbReference type="NCBI Taxonomy" id="302484"/>
    <lineage>
        <taxon>Archaea</taxon>
        <taxon>Methanobacteriati</taxon>
        <taxon>Methanobacteriota</taxon>
        <taxon>Stenosarchaea group</taxon>
        <taxon>Halobacteria</taxon>
        <taxon>Halobacteriales</taxon>
        <taxon>Haloferacaceae</taxon>
        <taxon>Haloferax</taxon>
    </lineage>
</organism>
<dbReference type="AlphaFoldDB" id="A0A1H7V505"/>
<dbReference type="InterPro" id="IPR058819">
    <property type="entry name" value="UvrD_dom-like"/>
</dbReference>
<keyword evidence="1" id="KW-0378">Hydrolase</keyword>
<sequence length="678" mass="74896">MANRISLTDRPPKTTAQIHVHIGDDDTLLSRASRAASPSDLVLTAEQLHRRNLKHRLAKSHQPRSNLLLAKPVDVARRVCHVAGCETEALDRLDRVRLLEDLLRTNLSGLGTLKPVFGTCLSNHVEAIEAARKELQTMTAGRVSRLETFTEFTPSLPETARRDTTDLISGLSALEQHLEEHTDVAVSETHLFEEAAQALGSEGEDVWSESYPSIERVHLAGVSMIGASLLDFLASLSATTQTEIHLYLREGTGPQIADRIGDRLRSVDIDVDLTCHTVERSKRTVNVPVTEFRASTRREEARIAMAVVRGLLDDGVPPSDVVVVARDVDTYERPLTQAAREYGHELSVWTQLPLTRTLPYRLIISVCRLLDAEAVDVATLCDPVMLGWVAPGGDGPPVRTTEVGAARRALQGEPPKPLSEWESVLDESDFGALKHLVAWVLDQPETPSPVDVRETLSPVVDAYREVGLAAVKARDSPTLRHTVQTARAVTRVETLVSEVAVKYREWDDQDYTAKSWKSVIDLLENVATVRPGRREHAHGKAIDVLDATDTWIRRVPHVVALGLVDGEWPQPPEGMFPKPFRDAVVDGDTRTARSLGVQESWTANRERDHFADAVNTATEHLVCSWFQRDFEGGTYERSPFLDDLDAHVVSDEATRDLLGEACRLPDSLRDSHGGAGDV</sequence>
<keyword evidence="1" id="KW-0347">Helicase</keyword>
<keyword evidence="1" id="KW-0547">Nucleotide-binding</keyword>
<dbReference type="Pfam" id="PF26510">
    <property type="entry name" value="Halo_UvrD_like"/>
    <property type="match status" value="1"/>
</dbReference>
<dbReference type="GO" id="GO:0004386">
    <property type="term" value="F:helicase activity"/>
    <property type="evidence" value="ECO:0007669"/>
    <property type="project" value="UniProtKB-KW"/>
</dbReference>
<evidence type="ECO:0000313" key="1">
    <source>
        <dbReference type="EMBL" id="SEM04276.1"/>
    </source>
</evidence>